<reference evidence="6 7" key="1">
    <citation type="journal article" date="2024" name="Genome Biol. Evol.">
        <title>Chromosome-level genome assembly of the viviparous eelpout Zoarces viviparus.</title>
        <authorList>
            <person name="Fuhrmann N."/>
            <person name="Brasseur M.V."/>
            <person name="Bakowski C.E."/>
            <person name="Podsiadlowski L."/>
            <person name="Prost S."/>
            <person name="Krehenwinkel H."/>
            <person name="Mayer C."/>
        </authorList>
    </citation>
    <scope>NUCLEOTIDE SEQUENCE [LARGE SCALE GENOMIC DNA]</scope>
    <source>
        <strain evidence="6">NO-MEL_2022_Ind0_liver</strain>
    </source>
</reference>
<dbReference type="Gene3D" id="1.20.120.340">
    <property type="entry name" value="Flagellar protein FliS"/>
    <property type="match status" value="1"/>
</dbReference>
<feature type="compositionally biased region" description="Low complexity" evidence="5">
    <location>
        <begin position="386"/>
        <end position="397"/>
    </location>
</feature>
<dbReference type="Pfam" id="PF03036">
    <property type="entry name" value="Perilipin"/>
    <property type="match status" value="1"/>
</dbReference>
<dbReference type="EMBL" id="JBCEZU010000145">
    <property type="protein sequence ID" value="KAK9524657.1"/>
    <property type="molecule type" value="Genomic_DNA"/>
</dbReference>
<comment type="caution">
    <text evidence="6">The sequence shown here is derived from an EMBL/GenBank/DDBJ whole genome shotgun (WGS) entry which is preliminary data.</text>
</comment>
<feature type="region of interest" description="Disordered" evidence="5">
    <location>
        <begin position="384"/>
        <end position="424"/>
    </location>
</feature>
<feature type="compositionally biased region" description="Polar residues" evidence="5">
    <location>
        <begin position="411"/>
        <end position="424"/>
    </location>
</feature>
<comment type="subcellular location">
    <subcellularLocation>
        <location evidence="1">Lipid droplet</location>
    </subcellularLocation>
</comment>
<name>A0AAW1EQT0_ZOAVI</name>
<gene>
    <name evidence="6" type="ORF">VZT92_017029</name>
</gene>
<dbReference type="GO" id="GO:0010890">
    <property type="term" value="P:positive regulation of triglyceride storage"/>
    <property type="evidence" value="ECO:0007669"/>
    <property type="project" value="TreeGrafter"/>
</dbReference>
<evidence type="ECO:0000313" key="6">
    <source>
        <dbReference type="EMBL" id="KAK9524657.1"/>
    </source>
</evidence>
<dbReference type="PIRSF" id="PIRSF036881">
    <property type="entry name" value="PAT"/>
    <property type="match status" value="1"/>
</dbReference>
<protein>
    <recommendedName>
        <fullName evidence="4">Perilipin</fullName>
    </recommendedName>
</protein>
<organism evidence="6 7">
    <name type="scientific">Zoarces viviparus</name>
    <name type="common">Viviparous eelpout</name>
    <name type="synonym">Blennius viviparus</name>
    <dbReference type="NCBI Taxonomy" id="48416"/>
    <lineage>
        <taxon>Eukaryota</taxon>
        <taxon>Metazoa</taxon>
        <taxon>Chordata</taxon>
        <taxon>Craniata</taxon>
        <taxon>Vertebrata</taxon>
        <taxon>Euteleostomi</taxon>
        <taxon>Actinopterygii</taxon>
        <taxon>Neopterygii</taxon>
        <taxon>Teleostei</taxon>
        <taxon>Neoteleostei</taxon>
        <taxon>Acanthomorphata</taxon>
        <taxon>Eupercaria</taxon>
        <taxon>Perciformes</taxon>
        <taxon>Cottioidei</taxon>
        <taxon>Zoarcales</taxon>
        <taxon>Zoarcidae</taxon>
        <taxon>Zoarcinae</taxon>
        <taxon>Zoarces</taxon>
    </lineage>
</organism>
<evidence type="ECO:0000313" key="7">
    <source>
        <dbReference type="Proteomes" id="UP001488805"/>
    </source>
</evidence>
<proteinExistence type="inferred from homology"/>
<evidence type="ECO:0000256" key="4">
    <source>
        <dbReference type="PIRNR" id="PIRNR036881"/>
    </source>
</evidence>
<evidence type="ECO:0000256" key="1">
    <source>
        <dbReference type="ARBA" id="ARBA00004502"/>
    </source>
</evidence>
<dbReference type="AlphaFoldDB" id="A0AAW1EQT0"/>
<dbReference type="GO" id="GO:0005811">
    <property type="term" value="C:lipid droplet"/>
    <property type="evidence" value="ECO:0007669"/>
    <property type="project" value="UniProtKB-SubCell"/>
</dbReference>
<dbReference type="GO" id="GO:0005829">
    <property type="term" value="C:cytosol"/>
    <property type="evidence" value="ECO:0007669"/>
    <property type="project" value="TreeGrafter"/>
</dbReference>
<dbReference type="PANTHER" id="PTHR14024:SF25">
    <property type="entry name" value="PERILIPIN-2"/>
    <property type="match status" value="1"/>
</dbReference>
<evidence type="ECO:0000256" key="5">
    <source>
        <dbReference type="SAM" id="MobiDB-lite"/>
    </source>
</evidence>
<dbReference type="GO" id="GO:0019915">
    <property type="term" value="P:lipid storage"/>
    <property type="evidence" value="ECO:0007669"/>
    <property type="project" value="TreeGrafter"/>
</dbReference>
<dbReference type="Proteomes" id="UP001488805">
    <property type="component" value="Unassembled WGS sequence"/>
</dbReference>
<dbReference type="InterPro" id="IPR004279">
    <property type="entry name" value="Perilipin"/>
</dbReference>
<dbReference type="SUPFAM" id="SSF109775">
    <property type="entry name" value="Mannose-6-phosphate receptor binding protein 1 (Tip47), C-terminal domain"/>
    <property type="match status" value="1"/>
</dbReference>
<dbReference type="PANTHER" id="PTHR14024">
    <property type="entry name" value="PERILIPIN"/>
    <property type="match status" value="1"/>
</dbReference>
<evidence type="ECO:0000256" key="2">
    <source>
        <dbReference type="ARBA" id="ARBA00006311"/>
    </source>
</evidence>
<keyword evidence="7" id="KW-1185">Reference proteome</keyword>
<keyword evidence="3" id="KW-0551">Lipid droplet</keyword>
<accession>A0AAW1EQT0</accession>
<sequence>MAAATVIANQNVVERVTSLPLVSSTYGMVSSVYTNTKDTHPYIRTVCEVAEQGVRTITSVALTTASPIIGKLEPQIAIANDLACKGLDRIEKTLPILHQPSEQIVSSAKGVVTGTVSSARDTLTCVVDRTRAVVSGSVSTVLESRVGRLVSSGVDTALSTSESLVEQYLPLTEDELELEAKTVKGFDDKEPSYYVRLGSLSTKLRKRAYTRAVARVRDGKQQSMEFISELNSTVDLIEYGRKNIDGANQMVNDQLTSLAAWTSNGPNQQNSHKAEVIEYRTLSLAHSLTQQLQTTCLVLVSSLQGLPNHIQQEALSLSRSATQVYLSFSKAGSLGDLPDSVLTSNKVQLGKIKDSLDNVMDYLVNNTPLNWLVGPFYPRLAPKTHAPALPSSSPSAQSHREEPTEVEMDTLHSQQISITASCSE</sequence>
<comment type="similarity">
    <text evidence="2 4">Belongs to the perilipin family.</text>
</comment>
<dbReference type="Gene3D" id="3.30.720.170">
    <property type="entry name" value="Perilipin, alpha-beta domain"/>
    <property type="match status" value="1"/>
</dbReference>
<evidence type="ECO:0000256" key="3">
    <source>
        <dbReference type="ARBA" id="ARBA00022677"/>
    </source>
</evidence>